<feature type="domain" description="SET" evidence="8">
    <location>
        <begin position="234"/>
        <end position="531"/>
    </location>
</feature>
<dbReference type="PANTHER" id="PTHR46402:SF2">
    <property type="entry name" value="HISTONE-LYSINE N-TRIMETHYLTRANSFERASE SMYD5"/>
    <property type="match status" value="1"/>
</dbReference>
<evidence type="ECO:0000256" key="5">
    <source>
        <dbReference type="ARBA" id="ARBA00044528"/>
    </source>
</evidence>
<dbReference type="EMBL" id="KQ947426">
    <property type="protein sequence ID" value="KUJ11523.1"/>
    <property type="molecule type" value="Genomic_DNA"/>
</dbReference>
<comment type="catalytic activity">
    <reaction evidence="6">
        <text>L-lysyl-[histone] + S-adenosyl-L-methionine = N(6)-methyl-L-lysyl-[histone] + S-adenosyl-L-homocysteine + H(+)</text>
        <dbReference type="Rhea" id="RHEA:10024"/>
        <dbReference type="Rhea" id="RHEA-COMP:9845"/>
        <dbReference type="Rhea" id="RHEA-COMP:9846"/>
        <dbReference type="ChEBI" id="CHEBI:15378"/>
        <dbReference type="ChEBI" id="CHEBI:29969"/>
        <dbReference type="ChEBI" id="CHEBI:57856"/>
        <dbReference type="ChEBI" id="CHEBI:59789"/>
        <dbReference type="ChEBI" id="CHEBI:61929"/>
    </reaction>
    <physiologicalReaction direction="left-to-right" evidence="6">
        <dbReference type="Rhea" id="RHEA:10025"/>
    </physiologicalReaction>
</comment>
<evidence type="ECO:0000256" key="2">
    <source>
        <dbReference type="ARBA" id="ARBA00022679"/>
    </source>
</evidence>
<sequence length="571" mass="63270">MDGKWIPGRWRQTGHNDPVQAPTEGLTKVFDEIASKTAQLVQQPYNAGHWGARAELLTMVGYPELAAGDARKSQILCTAMLEGKGLSLAARKQLLLDDPSTNTAAIPEPLQYQPLWTETVKQLRFRSFMVLSRALSQAGAFHSFREMCLEARAMYPADDVLSSGLASSDVALKSLRRNIQQSHALGRSQTNVDEQLKFGRISFRLYPFMPPQYLQRSAERITSANTRLVEMGAACVVRASSLGSSAAIPEPPLRILGPWNRTLGLFATSDIKKGDVILKDTTTWGTNTEPAVVYFKYQGRAHPMPRCDNCCGITPPWNSVVHQSKCCNTTYCSDSCLKTAKATYHQVLCGKDFSWITNKPQSGGRQTDPGLSDTIGSMWLRILATCVQSGLHPLEHPSIAALTANYESDDRISRRWSLAFNIDVPQRILTTLGVDIFKDLRYDTWVLQTIWARMTNNQRGEIEKGLNGPVVSRSVHQLFSFINHSCEPNAEAEDLSETYPPQTAPVVCSSALAIFARKNIKAGEELFISYANGETLGQSRAVWNYNLQLSRLSGDCLCARCKREAQGEEGK</sequence>
<gene>
    <name evidence="9" type="ORF">LY89DRAFT_786439</name>
</gene>
<dbReference type="Proteomes" id="UP000070700">
    <property type="component" value="Unassembled WGS sequence"/>
</dbReference>
<name>A0A194WU88_MOLSC</name>
<keyword evidence="1" id="KW-0489">Methyltransferase</keyword>
<organism evidence="9 10">
    <name type="scientific">Mollisia scopiformis</name>
    <name type="common">Conifer needle endophyte fungus</name>
    <name type="synonym">Phialocephala scopiformis</name>
    <dbReference type="NCBI Taxonomy" id="149040"/>
    <lineage>
        <taxon>Eukaryota</taxon>
        <taxon>Fungi</taxon>
        <taxon>Dikarya</taxon>
        <taxon>Ascomycota</taxon>
        <taxon>Pezizomycotina</taxon>
        <taxon>Leotiomycetes</taxon>
        <taxon>Helotiales</taxon>
        <taxon>Mollisiaceae</taxon>
        <taxon>Mollisia</taxon>
    </lineage>
</organism>
<dbReference type="SUPFAM" id="SSF82199">
    <property type="entry name" value="SET domain"/>
    <property type="match status" value="1"/>
</dbReference>
<dbReference type="Gene3D" id="1.10.220.160">
    <property type="match status" value="1"/>
</dbReference>
<dbReference type="AlphaFoldDB" id="A0A194WU88"/>
<keyword evidence="2" id="KW-0808">Transferase</keyword>
<dbReference type="KEGG" id="psco:LY89DRAFT_786439"/>
<dbReference type="GeneID" id="28832711"/>
<evidence type="ECO:0000256" key="7">
    <source>
        <dbReference type="SAM" id="MobiDB-lite"/>
    </source>
</evidence>
<feature type="region of interest" description="Disordered" evidence="7">
    <location>
        <begin position="1"/>
        <end position="21"/>
    </location>
</feature>
<dbReference type="Gene3D" id="2.170.270.10">
    <property type="entry name" value="SET domain"/>
    <property type="match status" value="1"/>
</dbReference>
<evidence type="ECO:0000256" key="6">
    <source>
        <dbReference type="ARBA" id="ARBA00048619"/>
    </source>
</evidence>
<dbReference type="PROSITE" id="PS50280">
    <property type="entry name" value="SET"/>
    <property type="match status" value="1"/>
</dbReference>
<dbReference type="InterPro" id="IPR046341">
    <property type="entry name" value="SET_dom_sf"/>
</dbReference>
<evidence type="ECO:0000256" key="3">
    <source>
        <dbReference type="ARBA" id="ARBA00022691"/>
    </source>
</evidence>
<evidence type="ECO:0000259" key="8">
    <source>
        <dbReference type="PROSITE" id="PS50280"/>
    </source>
</evidence>
<dbReference type="GO" id="GO:0042799">
    <property type="term" value="F:histone H4K20 methyltransferase activity"/>
    <property type="evidence" value="ECO:0007669"/>
    <property type="project" value="TreeGrafter"/>
</dbReference>
<evidence type="ECO:0000313" key="10">
    <source>
        <dbReference type="Proteomes" id="UP000070700"/>
    </source>
</evidence>
<dbReference type="OrthoDB" id="438641at2759"/>
<evidence type="ECO:0000313" key="9">
    <source>
        <dbReference type="EMBL" id="KUJ11523.1"/>
    </source>
</evidence>
<keyword evidence="10" id="KW-1185">Reference proteome</keyword>
<dbReference type="Gene3D" id="6.10.140.2220">
    <property type="match status" value="1"/>
</dbReference>
<evidence type="ECO:0000256" key="4">
    <source>
        <dbReference type="ARBA" id="ARBA00042380"/>
    </source>
</evidence>
<protein>
    <recommendedName>
        <fullName evidence="5">Histone-lysine N-methyltransferase SET5</fullName>
    </recommendedName>
    <alternativeName>
        <fullName evidence="4">SET domain-containing protein 5</fullName>
    </alternativeName>
</protein>
<dbReference type="GO" id="GO:0032259">
    <property type="term" value="P:methylation"/>
    <property type="evidence" value="ECO:0007669"/>
    <property type="project" value="UniProtKB-KW"/>
</dbReference>
<keyword evidence="3" id="KW-0949">S-adenosyl-L-methionine</keyword>
<reference evidence="9 10" key="1">
    <citation type="submission" date="2015-10" db="EMBL/GenBank/DDBJ databases">
        <title>Full genome of DAOMC 229536 Phialocephala scopiformis, a fungal endophyte of spruce producing the potent anti-insectan compound rugulosin.</title>
        <authorList>
            <consortium name="DOE Joint Genome Institute"/>
            <person name="Walker A.K."/>
            <person name="Frasz S.L."/>
            <person name="Seifert K.A."/>
            <person name="Miller J.D."/>
            <person name="Mondo S.J."/>
            <person name="Labutti K."/>
            <person name="Lipzen A."/>
            <person name="Dockter R."/>
            <person name="Kennedy M."/>
            <person name="Grigoriev I.V."/>
            <person name="Spatafora J.W."/>
        </authorList>
    </citation>
    <scope>NUCLEOTIDE SEQUENCE [LARGE SCALE GENOMIC DNA]</scope>
    <source>
        <strain evidence="9 10">CBS 120377</strain>
    </source>
</reference>
<dbReference type="InterPro" id="IPR001214">
    <property type="entry name" value="SET_dom"/>
</dbReference>
<accession>A0A194WU88</accession>
<dbReference type="GO" id="GO:0045814">
    <property type="term" value="P:negative regulation of gene expression, epigenetic"/>
    <property type="evidence" value="ECO:0007669"/>
    <property type="project" value="TreeGrafter"/>
</dbReference>
<dbReference type="RefSeq" id="XP_018065878.1">
    <property type="nucleotide sequence ID" value="XM_018222985.1"/>
</dbReference>
<dbReference type="InParanoid" id="A0A194WU88"/>
<evidence type="ECO:0000256" key="1">
    <source>
        <dbReference type="ARBA" id="ARBA00022603"/>
    </source>
</evidence>
<proteinExistence type="predicted"/>
<dbReference type="PANTHER" id="PTHR46402">
    <property type="entry name" value="SET AND MYND DOMAIN-CONTAINING PROTEIN 5"/>
    <property type="match status" value="1"/>
</dbReference>
<dbReference type="Pfam" id="PF00856">
    <property type="entry name" value="SET"/>
    <property type="match status" value="1"/>
</dbReference>